<dbReference type="STRING" id="454136.NIES2119_30850"/>
<name>A0A1U7I372_9CYAN</name>
<dbReference type="OrthoDB" id="463467at2"/>
<dbReference type="Pfam" id="PF14015">
    <property type="entry name" value="DUF4231"/>
    <property type="match status" value="1"/>
</dbReference>
<dbReference type="AlphaFoldDB" id="A0A1U7I372"/>
<evidence type="ECO:0000313" key="2">
    <source>
        <dbReference type="EMBL" id="OKH30491.1"/>
    </source>
</evidence>
<evidence type="ECO:0008006" key="4">
    <source>
        <dbReference type="Google" id="ProtNLM"/>
    </source>
</evidence>
<comment type="caution">
    <text evidence="2">The sequence shown here is derived from an EMBL/GenBank/DDBJ whole genome shotgun (WGS) entry which is preliminary data.</text>
</comment>
<sequence length="202" mass="23478">MRRKSNANEQMRQEMSLIIDSLGLPELQNHFMKARWLDQLLWLEKRANTFRDRFYQLRMATIVGGVIIPALVSLNISGKSGDALRWTTFGISQLVAISAAVEEFFRYGDRWRQYRNTAEGLKIEGWQFFQLSGPYRNSTTHSVAYTAFATRVEYIIRKDVSVYITEILEKKDRSDDKEQKEEKDKKEEKEVIISNGIKAGSL</sequence>
<dbReference type="InterPro" id="IPR025325">
    <property type="entry name" value="DUF4231"/>
</dbReference>
<evidence type="ECO:0000256" key="1">
    <source>
        <dbReference type="SAM" id="Phobius"/>
    </source>
</evidence>
<feature type="transmembrane region" description="Helical" evidence="1">
    <location>
        <begin position="83"/>
        <end position="105"/>
    </location>
</feature>
<dbReference type="EMBL" id="MRCE01000064">
    <property type="protein sequence ID" value="OKH30491.1"/>
    <property type="molecule type" value="Genomic_DNA"/>
</dbReference>
<protein>
    <recommendedName>
        <fullName evidence="4">DUF4231 domain-containing protein</fullName>
    </recommendedName>
</protein>
<keyword evidence="1" id="KW-0472">Membrane</keyword>
<gene>
    <name evidence="2" type="ORF">NIES2119_30850</name>
</gene>
<dbReference type="Proteomes" id="UP000185860">
    <property type="component" value="Unassembled WGS sequence"/>
</dbReference>
<reference evidence="2 3" key="1">
    <citation type="submission" date="2016-11" db="EMBL/GenBank/DDBJ databases">
        <title>Draft Genome Sequences of Nine Cyanobacterial Strains from Diverse Habitats.</title>
        <authorList>
            <person name="Zhu T."/>
            <person name="Hou S."/>
            <person name="Lu X."/>
            <person name="Hess W.R."/>
        </authorList>
    </citation>
    <scope>NUCLEOTIDE SEQUENCE [LARGE SCALE GENOMIC DNA]</scope>
    <source>
        <strain evidence="2 3">IAM M-71</strain>
    </source>
</reference>
<dbReference type="NCBIfam" id="NF033634">
    <property type="entry name" value="SLATT_1"/>
    <property type="match status" value="1"/>
</dbReference>
<keyword evidence="1" id="KW-1133">Transmembrane helix</keyword>
<feature type="transmembrane region" description="Helical" evidence="1">
    <location>
        <begin position="55"/>
        <end position="77"/>
    </location>
</feature>
<keyword evidence="1" id="KW-0812">Transmembrane</keyword>
<dbReference type="RefSeq" id="WP_073597332.1">
    <property type="nucleotide sequence ID" value="NZ_MRCE01000064.1"/>
</dbReference>
<organism evidence="2 3">
    <name type="scientific">[Phormidium ambiguum] IAM M-71</name>
    <dbReference type="NCBI Taxonomy" id="454136"/>
    <lineage>
        <taxon>Bacteria</taxon>
        <taxon>Bacillati</taxon>
        <taxon>Cyanobacteriota</taxon>
        <taxon>Cyanophyceae</taxon>
        <taxon>Oscillatoriophycideae</taxon>
        <taxon>Aerosakkonematales</taxon>
        <taxon>Aerosakkonemataceae</taxon>
        <taxon>Floridanema</taxon>
    </lineage>
</organism>
<accession>A0A1U7I372</accession>
<proteinExistence type="predicted"/>
<evidence type="ECO:0000313" key="3">
    <source>
        <dbReference type="Proteomes" id="UP000185860"/>
    </source>
</evidence>